<evidence type="ECO:0000313" key="7">
    <source>
        <dbReference type="EMBL" id="GAA1532989.1"/>
    </source>
</evidence>
<organism evidence="7 8">
    <name type="scientific">Dactylosporangium maewongense</name>
    <dbReference type="NCBI Taxonomy" id="634393"/>
    <lineage>
        <taxon>Bacteria</taxon>
        <taxon>Bacillati</taxon>
        <taxon>Actinomycetota</taxon>
        <taxon>Actinomycetes</taxon>
        <taxon>Micromonosporales</taxon>
        <taxon>Micromonosporaceae</taxon>
        <taxon>Dactylosporangium</taxon>
    </lineage>
</organism>
<dbReference type="EMBL" id="BAAAQD010000012">
    <property type="protein sequence ID" value="GAA1532989.1"/>
    <property type="molecule type" value="Genomic_DNA"/>
</dbReference>
<feature type="transmembrane region" description="Helical" evidence="6">
    <location>
        <begin position="265"/>
        <end position="286"/>
    </location>
</feature>
<evidence type="ECO:0000256" key="1">
    <source>
        <dbReference type="ARBA" id="ARBA00004141"/>
    </source>
</evidence>
<feature type="transmembrane region" description="Helical" evidence="6">
    <location>
        <begin position="352"/>
        <end position="372"/>
    </location>
</feature>
<dbReference type="PANTHER" id="PTHR43385">
    <property type="entry name" value="RIBOFLAVIN TRANSPORTER RIBJ"/>
    <property type="match status" value="1"/>
</dbReference>
<evidence type="ECO:0000313" key="8">
    <source>
        <dbReference type="Proteomes" id="UP001501470"/>
    </source>
</evidence>
<protein>
    <submittedName>
        <fullName evidence="7">MFS transporter</fullName>
    </submittedName>
</protein>
<evidence type="ECO:0000256" key="6">
    <source>
        <dbReference type="SAM" id="Phobius"/>
    </source>
</evidence>
<keyword evidence="2" id="KW-0813">Transport</keyword>
<name>A0ABN2B4W2_9ACTN</name>
<feature type="transmembrane region" description="Helical" evidence="6">
    <location>
        <begin position="233"/>
        <end position="259"/>
    </location>
</feature>
<feature type="transmembrane region" description="Helical" evidence="6">
    <location>
        <begin position="384"/>
        <end position="405"/>
    </location>
</feature>
<dbReference type="PANTHER" id="PTHR43385:SF1">
    <property type="entry name" value="RIBOFLAVIN TRANSPORTER RIBJ"/>
    <property type="match status" value="1"/>
</dbReference>
<accession>A0ABN2B4W2</accession>
<dbReference type="InterPro" id="IPR036259">
    <property type="entry name" value="MFS_trans_sf"/>
</dbReference>
<feature type="transmembrane region" description="Helical" evidence="6">
    <location>
        <begin position="152"/>
        <end position="173"/>
    </location>
</feature>
<feature type="transmembrane region" description="Helical" evidence="6">
    <location>
        <begin position="91"/>
        <end position="110"/>
    </location>
</feature>
<reference evidence="7 8" key="1">
    <citation type="journal article" date="2019" name="Int. J. Syst. Evol. Microbiol.">
        <title>The Global Catalogue of Microorganisms (GCM) 10K type strain sequencing project: providing services to taxonomists for standard genome sequencing and annotation.</title>
        <authorList>
            <consortium name="The Broad Institute Genomics Platform"/>
            <consortium name="The Broad Institute Genome Sequencing Center for Infectious Disease"/>
            <person name="Wu L."/>
            <person name="Ma J."/>
        </authorList>
    </citation>
    <scope>NUCLEOTIDE SEQUENCE [LARGE SCALE GENOMIC DNA]</scope>
    <source>
        <strain evidence="7 8">JCM 15933</strain>
    </source>
</reference>
<keyword evidence="4 6" id="KW-1133">Transmembrane helix</keyword>
<dbReference type="Proteomes" id="UP001501470">
    <property type="component" value="Unassembled WGS sequence"/>
</dbReference>
<sequence length="436" mass="44228">MKSAPTVATDPHVGGHRPVFHGWRIVAALAITQTVGYGTLYYAFAVLLQPMATTLHTSTTTVTGALTASILAGAVMAVPVGRWLDRHGGRALMTAGSAAATGLLVAWSQVSTVIQLYAVLIGIGLASAMVQYEAAFAVVVSWFDHGRRAKALLAITIVAGFASAIFLPLTGALVQRYGWQHALLVLAALHGLITVPLHGLVLRRPPYTPVAAKHRHPAARQAVVAAALRDGRFWALAVAFVAHGAAMTTMTVHLVGFLTSVGHPVTFAATIAGLLGVLSVTGRLVLTGAQRRIRTTTVVAAVYTVQATAALALLAAGGSRAGAIAGVIAFGLGFGISSLASPALLADRYGTVAYATIAGILTVPITLSRAGAPLGAAALHTAGGYVPVLTAVGVACLIAAAGIVVKASTPSPVPHASAARATVTATGTDNAYITKP</sequence>
<feature type="transmembrane region" description="Helical" evidence="6">
    <location>
        <begin position="116"/>
        <end position="140"/>
    </location>
</feature>
<evidence type="ECO:0000256" key="4">
    <source>
        <dbReference type="ARBA" id="ARBA00022989"/>
    </source>
</evidence>
<dbReference type="InterPro" id="IPR052983">
    <property type="entry name" value="MFS_Riboflavin_Transporter"/>
</dbReference>
<dbReference type="SUPFAM" id="SSF103473">
    <property type="entry name" value="MFS general substrate transporter"/>
    <property type="match status" value="1"/>
</dbReference>
<feature type="transmembrane region" description="Helical" evidence="6">
    <location>
        <begin position="323"/>
        <end position="345"/>
    </location>
</feature>
<evidence type="ECO:0000256" key="2">
    <source>
        <dbReference type="ARBA" id="ARBA00022448"/>
    </source>
</evidence>
<keyword evidence="3 6" id="KW-0812">Transmembrane</keyword>
<comment type="caution">
    <text evidence="7">The sequence shown here is derived from an EMBL/GenBank/DDBJ whole genome shotgun (WGS) entry which is preliminary data.</text>
</comment>
<keyword evidence="8" id="KW-1185">Reference proteome</keyword>
<evidence type="ECO:0000256" key="3">
    <source>
        <dbReference type="ARBA" id="ARBA00022692"/>
    </source>
</evidence>
<dbReference type="Pfam" id="PF07690">
    <property type="entry name" value="MFS_1"/>
    <property type="match status" value="1"/>
</dbReference>
<gene>
    <name evidence="7" type="ORF">GCM10009827_058740</name>
</gene>
<dbReference type="Gene3D" id="1.20.1250.20">
    <property type="entry name" value="MFS general substrate transporter like domains"/>
    <property type="match status" value="1"/>
</dbReference>
<comment type="subcellular location">
    <subcellularLocation>
        <location evidence="1">Membrane</location>
        <topology evidence="1">Multi-pass membrane protein</topology>
    </subcellularLocation>
</comment>
<proteinExistence type="predicted"/>
<feature type="transmembrane region" description="Helical" evidence="6">
    <location>
        <begin position="179"/>
        <end position="202"/>
    </location>
</feature>
<keyword evidence="5 6" id="KW-0472">Membrane</keyword>
<feature type="transmembrane region" description="Helical" evidence="6">
    <location>
        <begin position="64"/>
        <end position="84"/>
    </location>
</feature>
<feature type="transmembrane region" description="Helical" evidence="6">
    <location>
        <begin position="298"/>
        <end position="317"/>
    </location>
</feature>
<dbReference type="InterPro" id="IPR011701">
    <property type="entry name" value="MFS"/>
</dbReference>
<feature type="transmembrane region" description="Helical" evidence="6">
    <location>
        <begin position="25"/>
        <end position="44"/>
    </location>
</feature>
<evidence type="ECO:0000256" key="5">
    <source>
        <dbReference type="ARBA" id="ARBA00023136"/>
    </source>
</evidence>